<organism evidence="8 9">
    <name type="scientific">Canna indica</name>
    <name type="common">Indian-shot</name>
    <dbReference type="NCBI Taxonomy" id="4628"/>
    <lineage>
        <taxon>Eukaryota</taxon>
        <taxon>Viridiplantae</taxon>
        <taxon>Streptophyta</taxon>
        <taxon>Embryophyta</taxon>
        <taxon>Tracheophyta</taxon>
        <taxon>Spermatophyta</taxon>
        <taxon>Magnoliopsida</taxon>
        <taxon>Liliopsida</taxon>
        <taxon>Zingiberales</taxon>
        <taxon>Cannaceae</taxon>
        <taxon>Canna</taxon>
    </lineage>
</organism>
<dbReference type="PANTHER" id="PTHR31140">
    <property type="entry name" value="B3 DOMAIN-CONTAINING TRANSCRIPTION FACTOR ABI3"/>
    <property type="match status" value="1"/>
</dbReference>
<dbReference type="SMART" id="SM01019">
    <property type="entry name" value="B3"/>
    <property type="match status" value="1"/>
</dbReference>
<dbReference type="GO" id="GO:0003677">
    <property type="term" value="F:DNA binding"/>
    <property type="evidence" value="ECO:0007669"/>
    <property type="project" value="UniProtKB-KW"/>
</dbReference>
<feature type="region of interest" description="Disordered" evidence="6">
    <location>
        <begin position="427"/>
        <end position="466"/>
    </location>
</feature>
<feature type="domain" description="TF-B3" evidence="7">
    <location>
        <begin position="545"/>
        <end position="648"/>
    </location>
</feature>
<feature type="region of interest" description="Disordered" evidence="6">
    <location>
        <begin position="181"/>
        <end position="211"/>
    </location>
</feature>
<keyword evidence="5" id="KW-0539">Nucleus</keyword>
<sequence>MLLNGQSMADHEGEERLLGGGVGGGGGYHPAIMEDYVFDASAGGEDLFFNETLPSFPDVIPCLSSPSSASTCFPVKMSRVLSSCSSTSSLSSPSSSWSTHFQVPDCGGLVDVLRPHRPADVVPAGTNEMARLAPPPPSPVINHQYQSSEFSDDLCFLDGHHGLSSLFDHSDAAARGAAVAVREAQPAEGGRFPGRGEGGQQEEEEDDNYSEDVSVVVSEWLRKNKDAISPEDLKNIKLKRSTVEYAASRFGESKQGRARMVKVILDWVQSNHIQRKRLRPSFPLAADHQHQPFPITTPTHSQLGYNSGIAGSSLAPAGYNSWMPYSLAAMPQGSGGGVEMGCPGSANAPYLHRHNQPLLPLHDLVVPPPETWSGQQLPTSLPQFEPFHNPPSMAAGFAEQRPGHLMYHQGEGEALGAAAFRTKEARMRRIERQKQRLASRDRRSRREHPLQQQQQQQKQAVAIGSSSSDAMNWSSWRSTTSSPYQMSHHMARSTLDSFDMHLSLPEEVLGAQPPPPLESQYCGAAASLPVKCQGWNDEKNSRLLLKKMLRQSDVGSLGRIVLPKKEAETYLPVLNSRDGITIPMEDMDTSQVWNIRYRYWPNNKSRMYVLENTGEFVRSNDLQDGDYIMIYYSNITSGKYLIRGVKSQQPEKQIWSPEMEELAGATRGTDMEENDNEESSSLLEY</sequence>
<dbReference type="GO" id="GO:0005634">
    <property type="term" value="C:nucleus"/>
    <property type="evidence" value="ECO:0007669"/>
    <property type="project" value="UniProtKB-SubCell"/>
</dbReference>
<dbReference type="InterPro" id="IPR015300">
    <property type="entry name" value="DNA-bd_pseudobarrel_sf"/>
</dbReference>
<evidence type="ECO:0000256" key="3">
    <source>
        <dbReference type="ARBA" id="ARBA00023125"/>
    </source>
</evidence>
<keyword evidence="4" id="KW-0804">Transcription</keyword>
<evidence type="ECO:0000313" key="9">
    <source>
        <dbReference type="Proteomes" id="UP001327560"/>
    </source>
</evidence>
<dbReference type="SUPFAM" id="SSF101936">
    <property type="entry name" value="DNA-binding pseudobarrel domain"/>
    <property type="match status" value="1"/>
</dbReference>
<evidence type="ECO:0000256" key="1">
    <source>
        <dbReference type="ARBA" id="ARBA00004123"/>
    </source>
</evidence>
<feature type="region of interest" description="Disordered" evidence="6">
    <location>
        <begin position="656"/>
        <end position="685"/>
    </location>
</feature>
<feature type="compositionally biased region" description="Acidic residues" evidence="6">
    <location>
        <begin position="200"/>
        <end position="210"/>
    </location>
</feature>
<evidence type="ECO:0000256" key="2">
    <source>
        <dbReference type="ARBA" id="ARBA00023015"/>
    </source>
</evidence>
<dbReference type="Pfam" id="PF02362">
    <property type="entry name" value="B3"/>
    <property type="match status" value="1"/>
</dbReference>
<accession>A0AAQ3L0B5</accession>
<comment type="subcellular location">
    <subcellularLocation>
        <location evidence="1">Nucleus</location>
    </subcellularLocation>
</comment>
<evidence type="ECO:0000256" key="4">
    <source>
        <dbReference type="ARBA" id="ARBA00023163"/>
    </source>
</evidence>
<evidence type="ECO:0000256" key="6">
    <source>
        <dbReference type="SAM" id="MobiDB-lite"/>
    </source>
</evidence>
<gene>
    <name evidence="8" type="ORF">Cni_G26727</name>
</gene>
<protein>
    <submittedName>
        <fullName evidence="8">Regulatory protein viviparous-1-like</fullName>
    </submittedName>
</protein>
<dbReference type="PROSITE" id="PS50863">
    <property type="entry name" value="B3"/>
    <property type="match status" value="1"/>
</dbReference>
<dbReference type="PANTHER" id="PTHR31140:SF81">
    <property type="entry name" value="B3 DOMAIN-CONTAINING TRANSCRIPTION FACTOR ABI3"/>
    <property type="match status" value="1"/>
</dbReference>
<feature type="compositionally biased region" description="Low complexity" evidence="6">
    <location>
        <begin position="451"/>
        <end position="466"/>
    </location>
</feature>
<evidence type="ECO:0000256" key="5">
    <source>
        <dbReference type="ARBA" id="ARBA00023242"/>
    </source>
</evidence>
<keyword evidence="2" id="KW-0805">Transcription regulation</keyword>
<dbReference type="GO" id="GO:0003700">
    <property type="term" value="F:DNA-binding transcription factor activity"/>
    <property type="evidence" value="ECO:0007669"/>
    <property type="project" value="InterPro"/>
</dbReference>
<name>A0AAQ3L0B5_9LILI</name>
<keyword evidence="9" id="KW-1185">Reference proteome</keyword>
<dbReference type="Gene3D" id="2.40.330.10">
    <property type="entry name" value="DNA-binding pseudobarrel domain"/>
    <property type="match status" value="1"/>
</dbReference>
<evidence type="ECO:0000259" key="7">
    <source>
        <dbReference type="PROSITE" id="PS50863"/>
    </source>
</evidence>
<dbReference type="AlphaFoldDB" id="A0AAQ3L0B5"/>
<dbReference type="InterPro" id="IPR003340">
    <property type="entry name" value="B3_DNA-bd"/>
</dbReference>
<evidence type="ECO:0000313" key="8">
    <source>
        <dbReference type="EMBL" id="WOL17934.1"/>
    </source>
</evidence>
<keyword evidence="3" id="KW-0238">DNA-binding</keyword>
<dbReference type="EMBL" id="CP136897">
    <property type="protein sequence ID" value="WOL17934.1"/>
    <property type="molecule type" value="Genomic_DNA"/>
</dbReference>
<proteinExistence type="predicted"/>
<feature type="compositionally biased region" description="Low complexity" evidence="6">
    <location>
        <begin position="181"/>
        <end position="190"/>
    </location>
</feature>
<dbReference type="InterPro" id="IPR044800">
    <property type="entry name" value="LEC2-like"/>
</dbReference>
<feature type="compositionally biased region" description="Basic and acidic residues" evidence="6">
    <location>
        <begin position="427"/>
        <end position="441"/>
    </location>
</feature>
<reference evidence="8 9" key="1">
    <citation type="submission" date="2023-10" db="EMBL/GenBank/DDBJ databases">
        <title>Chromosome-scale genome assembly provides insights into flower coloration mechanisms of Canna indica.</title>
        <authorList>
            <person name="Li C."/>
        </authorList>
    </citation>
    <scope>NUCLEOTIDE SEQUENCE [LARGE SCALE GENOMIC DNA]</scope>
    <source>
        <tissue evidence="8">Flower</tissue>
    </source>
</reference>
<dbReference type="Proteomes" id="UP001327560">
    <property type="component" value="Chromosome 8"/>
</dbReference>